<reference evidence="3 4" key="1">
    <citation type="submission" date="2019-04" db="EMBL/GenBank/DDBJ databases">
        <authorList>
            <person name="Feng G."/>
            <person name="Zhang J."/>
            <person name="Zhu H."/>
        </authorList>
    </citation>
    <scope>NUCLEOTIDE SEQUENCE [LARGE SCALE GENOMIC DNA]</scope>
    <source>
        <strain evidence="3 4">JCM 19491</strain>
    </source>
</reference>
<protein>
    <recommendedName>
        <fullName evidence="2">GSCFA domain-containing protein</fullName>
    </recommendedName>
</protein>
<accession>A0A4Z0MHA4</accession>
<evidence type="ECO:0000256" key="1">
    <source>
        <dbReference type="SAM" id="MobiDB-lite"/>
    </source>
</evidence>
<feature type="region of interest" description="Disordered" evidence="1">
    <location>
        <begin position="496"/>
        <end position="800"/>
    </location>
</feature>
<dbReference type="Pfam" id="PF08885">
    <property type="entry name" value="GSCFA"/>
    <property type="match status" value="1"/>
</dbReference>
<dbReference type="AlphaFoldDB" id="A0A4Z0MHA4"/>
<feature type="compositionally biased region" description="Basic residues" evidence="1">
    <location>
        <begin position="779"/>
        <end position="789"/>
    </location>
</feature>
<evidence type="ECO:0000259" key="2">
    <source>
        <dbReference type="Pfam" id="PF08885"/>
    </source>
</evidence>
<feature type="compositionally biased region" description="Low complexity" evidence="1">
    <location>
        <begin position="731"/>
        <end position="752"/>
    </location>
</feature>
<dbReference type="SUPFAM" id="SSF52266">
    <property type="entry name" value="SGNH hydrolase"/>
    <property type="match status" value="1"/>
</dbReference>
<comment type="caution">
    <text evidence="3">The sequence shown here is derived from an EMBL/GenBank/DDBJ whole genome shotgun (WGS) entry which is preliminary data.</text>
</comment>
<feature type="compositionally biased region" description="Low complexity" evidence="1">
    <location>
        <begin position="390"/>
        <end position="399"/>
    </location>
</feature>
<dbReference type="RefSeq" id="WP_135531890.1">
    <property type="nucleotide sequence ID" value="NZ_SRKZ01000005.1"/>
</dbReference>
<dbReference type="Proteomes" id="UP000298284">
    <property type="component" value="Unassembled WGS sequence"/>
</dbReference>
<feature type="compositionally biased region" description="Acidic residues" evidence="1">
    <location>
        <begin position="400"/>
        <end position="412"/>
    </location>
</feature>
<evidence type="ECO:0000313" key="4">
    <source>
        <dbReference type="Proteomes" id="UP000298284"/>
    </source>
</evidence>
<feature type="compositionally biased region" description="Basic residues" evidence="1">
    <location>
        <begin position="423"/>
        <end position="441"/>
    </location>
</feature>
<feature type="compositionally biased region" description="Low complexity" evidence="1">
    <location>
        <begin position="629"/>
        <end position="657"/>
    </location>
</feature>
<feature type="region of interest" description="Disordered" evidence="1">
    <location>
        <begin position="374"/>
        <end position="484"/>
    </location>
</feature>
<organism evidence="3 4">
    <name type="scientific">Hymenobacter wooponensis</name>
    <dbReference type="NCBI Taxonomy" id="1525360"/>
    <lineage>
        <taxon>Bacteria</taxon>
        <taxon>Pseudomonadati</taxon>
        <taxon>Bacteroidota</taxon>
        <taxon>Cytophagia</taxon>
        <taxon>Cytophagales</taxon>
        <taxon>Hymenobacteraceae</taxon>
        <taxon>Hymenobacter</taxon>
    </lineage>
</organism>
<gene>
    <name evidence="3" type="ORF">EU557_18180</name>
</gene>
<feature type="compositionally biased region" description="Low complexity" evidence="1">
    <location>
        <begin position="692"/>
        <end position="704"/>
    </location>
</feature>
<dbReference type="OrthoDB" id="9807687at2"/>
<feature type="compositionally biased region" description="Acidic residues" evidence="1">
    <location>
        <begin position="335"/>
        <end position="352"/>
    </location>
</feature>
<feature type="compositionally biased region" description="Low complexity" evidence="1">
    <location>
        <begin position="581"/>
        <end position="617"/>
    </location>
</feature>
<name>A0A4Z0MHA4_9BACT</name>
<dbReference type="InterPro" id="IPR014982">
    <property type="entry name" value="GSCFA"/>
</dbReference>
<sequence>MFRTELPLTPHPQQLPHSARVLTIGSCFSDSIGNRLADFKVATLVNPFGTVFNPVSACKLLRAAAGEDMDWQQHLLEARGRWQSYDLHATLGADSPVDLLQRIQSIVRDTGVFLATADAVVLTLGTAYAYRLRETEEIISNCHKVPAEKFDKELLTADEIIAAIAETHAYLRRINPRLRFILTVSPVRHLKETLPLSSVSKAMLRVACHYLSELLPDVSYFPAYELLVDDLRDYRFYASDMLHPSDVAENYIWERFTRTYFDAAFGRFKKEWEGIRQALAHRPLHIAAPEHRQFLEGTLARLQRLSAQADVRMELLHVERELAALPLPPPPPAPEPEDEDEEDEFFDDDQPQEADQARAELLSQGTGLLIEAEEADESGTDEANPEEAYESAYSGAELEYAAEDELTEEEADASAQSEETPVRKKKRRSRGGAKRSKRKAARLAAEAEAAMAVTAVDTPLGQSNADSADKIEATPEPASASEGITYISEAELFGKTNRPSVPELPEAVVQEEPLLTAEEASASDDAQDAAEPVERSSRRRNRPQRKGQQQEREPRRGNRPALYAVPPAEETAAHTEEEPVATETAPVAVESAAPVSEPMEGVAPEVPTAEEAPAPARSRTRNRGGAGRNRGNAAKSRVAAAAESAAAAAPQSMSPTAEVPVEAVTPSAPTPNESVTEPAAAPKSRPKRAPRKPAAATSAPEAATLPVEAVVPEPQTPVAAPTPKKRPTRKAASTPAPEQTPAAPTSDNATPAPKAPRSRKKPTPAPDPTPAPEEVKAPAPKRTRPPRRKPAADQGTEASE</sequence>
<feature type="domain" description="GSCFA" evidence="2">
    <location>
        <begin position="20"/>
        <end position="256"/>
    </location>
</feature>
<proteinExistence type="predicted"/>
<feature type="compositionally biased region" description="Acidic residues" evidence="1">
    <location>
        <begin position="374"/>
        <end position="389"/>
    </location>
</feature>
<dbReference type="EMBL" id="SRKZ01000005">
    <property type="protein sequence ID" value="TGD78901.1"/>
    <property type="molecule type" value="Genomic_DNA"/>
</dbReference>
<feature type="region of interest" description="Disordered" evidence="1">
    <location>
        <begin position="322"/>
        <end position="354"/>
    </location>
</feature>
<keyword evidence="4" id="KW-1185">Reference proteome</keyword>
<evidence type="ECO:0000313" key="3">
    <source>
        <dbReference type="EMBL" id="TGD78901.1"/>
    </source>
</evidence>